<protein>
    <submittedName>
        <fullName evidence="1">Uncharacterized protein</fullName>
    </submittedName>
</protein>
<evidence type="ECO:0000313" key="1">
    <source>
        <dbReference type="EMBL" id="KAG6707881.1"/>
    </source>
</evidence>
<evidence type="ECO:0000313" key="2">
    <source>
        <dbReference type="Proteomes" id="UP000811246"/>
    </source>
</evidence>
<proteinExistence type="predicted"/>
<name>A0A922EPT4_CARIL</name>
<dbReference type="AlphaFoldDB" id="A0A922EPT4"/>
<sequence>MINTISTSLIHSLTVVENVLPNLLIRSHGFK</sequence>
<dbReference type="Proteomes" id="UP000811246">
    <property type="component" value="Chromosome 6"/>
</dbReference>
<dbReference type="EMBL" id="CM031830">
    <property type="protein sequence ID" value="KAG6707881.1"/>
    <property type="molecule type" value="Genomic_DNA"/>
</dbReference>
<organism evidence="1 2">
    <name type="scientific">Carya illinoinensis</name>
    <name type="common">Pecan</name>
    <dbReference type="NCBI Taxonomy" id="32201"/>
    <lineage>
        <taxon>Eukaryota</taxon>
        <taxon>Viridiplantae</taxon>
        <taxon>Streptophyta</taxon>
        <taxon>Embryophyta</taxon>
        <taxon>Tracheophyta</taxon>
        <taxon>Spermatophyta</taxon>
        <taxon>Magnoliopsida</taxon>
        <taxon>eudicotyledons</taxon>
        <taxon>Gunneridae</taxon>
        <taxon>Pentapetalae</taxon>
        <taxon>rosids</taxon>
        <taxon>fabids</taxon>
        <taxon>Fagales</taxon>
        <taxon>Juglandaceae</taxon>
        <taxon>Carya</taxon>
    </lineage>
</organism>
<accession>A0A922EPT4</accession>
<comment type="caution">
    <text evidence="1">The sequence shown here is derived from an EMBL/GenBank/DDBJ whole genome shotgun (WGS) entry which is preliminary data.</text>
</comment>
<reference evidence="1" key="1">
    <citation type="submission" date="2021-01" db="EMBL/GenBank/DDBJ databases">
        <authorList>
            <person name="Lovell J.T."/>
            <person name="Bentley N."/>
            <person name="Bhattarai G."/>
            <person name="Jenkins J.W."/>
            <person name="Sreedasyam A."/>
            <person name="Alarcon Y."/>
            <person name="Bock C."/>
            <person name="Boston L."/>
            <person name="Carlson J."/>
            <person name="Cervantes K."/>
            <person name="Clermont K."/>
            <person name="Krom N."/>
            <person name="Kubenka K."/>
            <person name="Mamidi S."/>
            <person name="Mattison C."/>
            <person name="Monteros M."/>
            <person name="Pisani C."/>
            <person name="Plott C."/>
            <person name="Rajasekar S."/>
            <person name="Rhein H.S."/>
            <person name="Rohla C."/>
            <person name="Song M."/>
            <person name="Hilaire R.S."/>
            <person name="Shu S."/>
            <person name="Wells L."/>
            <person name="Wang X."/>
            <person name="Webber J."/>
            <person name="Heerema R.J."/>
            <person name="Klein P."/>
            <person name="Conner P."/>
            <person name="Grauke L."/>
            <person name="Grimwood J."/>
            <person name="Schmutz J."/>
            <person name="Randall J.J."/>
        </authorList>
    </citation>
    <scope>NUCLEOTIDE SEQUENCE</scope>
    <source>
        <tissue evidence="1">Leaf</tissue>
    </source>
</reference>
<gene>
    <name evidence="1" type="ORF">I3842_06G054300</name>
</gene>